<sequence length="301" mass="32069">MTVQESVGAGVLAPARPEVEVYDFQRPTTLAREQSRALSVAFETFARQWGTQLTAMTRTLSSAVLDTVTMQRYDDYAAALPDTTAMVLCDVEDHLARAVIEFPTATGLSWVGRMLGGTGALEAPTRGFTAIEQTIIRRLVDYVIEDLKYSLGSLLPAELSVDTIHYNAQVAQAAATADFMLVAQFTVIVAEDRSTASIAIPADAMLPHLTPLGAIRPQGARPDPTRVQLDTVPVAVSLQLQPAIVGPADILGLVEGDLIALPHPQHRPLNVAVDGHVVARAAVGANGSRLACVVVDLEESK</sequence>
<evidence type="ECO:0000256" key="3">
    <source>
        <dbReference type="ARBA" id="ARBA00011049"/>
    </source>
</evidence>
<keyword evidence="12" id="KW-1185">Reference proteome</keyword>
<dbReference type="SUPFAM" id="SSF103039">
    <property type="entry name" value="CheC-like"/>
    <property type="match status" value="1"/>
</dbReference>
<comment type="subcellular location">
    <subcellularLocation>
        <location evidence="1">Bacterial flagellum basal body</location>
    </subcellularLocation>
    <subcellularLocation>
        <location evidence="2">Cell membrane</location>
        <topology evidence="2">Peripheral membrane protein</topology>
    </subcellularLocation>
</comment>
<name>A0A7C9PMX3_9MICO</name>
<evidence type="ECO:0000259" key="10">
    <source>
        <dbReference type="Pfam" id="PF01052"/>
    </source>
</evidence>
<protein>
    <recommendedName>
        <fullName evidence="4">Flagellar motor switch protein FliM</fullName>
    </recommendedName>
</protein>
<keyword evidence="6" id="KW-0145">Chemotaxis</keyword>
<evidence type="ECO:0000256" key="1">
    <source>
        <dbReference type="ARBA" id="ARBA00004117"/>
    </source>
</evidence>
<organism evidence="11 12">
    <name type="scientific">Galbitalea soli</name>
    <dbReference type="NCBI Taxonomy" id="1268042"/>
    <lineage>
        <taxon>Bacteria</taxon>
        <taxon>Bacillati</taxon>
        <taxon>Actinomycetota</taxon>
        <taxon>Actinomycetes</taxon>
        <taxon>Micrococcales</taxon>
        <taxon>Microbacteriaceae</taxon>
        <taxon>Galbitalea</taxon>
    </lineage>
</organism>
<evidence type="ECO:0000256" key="8">
    <source>
        <dbReference type="ARBA" id="ARBA00023136"/>
    </source>
</evidence>
<comment type="similarity">
    <text evidence="3">Belongs to the FliM family.</text>
</comment>
<dbReference type="InterPro" id="IPR036429">
    <property type="entry name" value="SpoA-like_sf"/>
</dbReference>
<keyword evidence="7" id="KW-0283">Flagellar rotation</keyword>
<keyword evidence="5" id="KW-1003">Cell membrane</keyword>
<evidence type="ECO:0000256" key="6">
    <source>
        <dbReference type="ARBA" id="ARBA00022500"/>
    </source>
</evidence>
<dbReference type="CDD" id="cd17908">
    <property type="entry name" value="FliM"/>
    <property type="match status" value="1"/>
</dbReference>
<evidence type="ECO:0000313" key="12">
    <source>
        <dbReference type="Proteomes" id="UP000479756"/>
    </source>
</evidence>
<evidence type="ECO:0000256" key="4">
    <source>
        <dbReference type="ARBA" id="ARBA00021898"/>
    </source>
</evidence>
<dbReference type="InterPro" id="IPR001689">
    <property type="entry name" value="Flag_FliM"/>
</dbReference>
<dbReference type="SUPFAM" id="SSF101801">
    <property type="entry name" value="Surface presentation of antigens (SPOA)"/>
    <property type="match status" value="1"/>
</dbReference>
<evidence type="ECO:0000256" key="2">
    <source>
        <dbReference type="ARBA" id="ARBA00004202"/>
    </source>
</evidence>
<dbReference type="Gene3D" id="2.30.330.10">
    <property type="entry name" value="SpoA-like"/>
    <property type="match status" value="1"/>
</dbReference>
<dbReference type="InterPro" id="IPR001543">
    <property type="entry name" value="FliN-like_C"/>
</dbReference>
<evidence type="ECO:0000256" key="9">
    <source>
        <dbReference type="ARBA" id="ARBA00023143"/>
    </source>
</evidence>
<dbReference type="PANTHER" id="PTHR30034:SF6">
    <property type="entry name" value="YOP PROTEINS TRANSLOCATION PROTEIN Q"/>
    <property type="match status" value="1"/>
</dbReference>
<keyword evidence="8" id="KW-0472">Membrane</keyword>
<dbReference type="Pfam" id="PF02154">
    <property type="entry name" value="FliM"/>
    <property type="match status" value="1"/>
</dbReference>
<dbReference type="Pfam" id="PF01052">
    <property type="entry name" value="FliMN_C"/>
    <property type="match status" value="1"/>
</dbReference>
<dbReference type="RefSeq" id="WP_163472867.1">
    <property type="nucleotide sequence ID" value="NZ_JAAGWZ010000002.1"/>
</dbReference>
<dbReference type="Gene3D" id="3.40.1550.10">
    <property type="entry name" value="CheC-like"/>
    <property type="match status" value="1"/>
</dbReference>
<dbReference type="GO" id="GO:0003774">
    <property type="term" value="F:cytoskeletal motor activity"/>
    <property type="evidence" value="ECO:0007669"/>
    <property type="project" value="InterPro"/>
</dbReference>
<evidence type="ECO:0000256" key="7">
    <source>
        <dbReference type="ARBA" id="ARBA00022779"/>
    </source>
</evidence>
<dbReference type="InterPro" id="IPR028976">
    <property type="entry name" value="CheC-like_sf"/>
</dbReference>
<dbReference type="Proteomes" id="UP000479756">
    <property type="component" value="Unassembled WGS sequence"/>
</dbReference>
<dbReference type="GO" id="GO:0050918">
    <property type="term" value="P:positive chemotaxis"/>
    <property type="evidence" value="ECO:0007669"/>
    <property type="project" value="TreeGrafter"/>
</dbReference>
<proteinExistence type="inferred from homology"/>
<dbReference type="GO" id="GO:0009425">
    <property type="term" value="C:bacterial-type flagellum basal body"/>
    <property type="evidence" value="ECO:0007669"/>
    <property type="project" value="UniProtKB-SubCell"/>
</dbReference>
<dbReference type="EMBL" id="JAAGWZ010000002">
    <property type="protein sequence ID" value="NEM91185.1"/>
    <property type="molecule type" value="Genomic_DNA"/>
</dbReference>
<dbReference type="GO" id="GO:0005886">
    <property type="term" value="C:plasma membrane"/>
    <property type="evidence" value="ECO:0007669"/>
    <property type="project" value="UniProtKB-SubCell"/>
</dbReference>
<feature type="domain" description="Flagellar motor switch protein FliN-like C-terminal" evidence="10">
    <location>
        <begin position="228"/>
        <end position="297"/>
    </location>
</feature>
<dbReference type="AlphaFoldDB" id="A0A7C9PMX3"/>
<reference evidence="11 12" key="1">
    <citation type="journal article" date="2014" name="Int. J. Syst. Evol. Microbiol.">
        <title>Description of Galbitalea soli gen. nov., sp. nov., and Frondihabitans sucicola sp. nov.</title>
        <authorList>
            <person name="Kim S.J."/>
            <person name="Lim J.M."/>
            <person name="Ahn J.H."/>
            <person name="Weon H.Y."/>
            <person name="Hamada M."/>
            <person name="Suzuki K."/>
            <person name="Ahn T.Y."/>
            <person name="Kwon S.W."/>
        </authorList>
    </citation>
    <scope>NUCLEOTIDE SEQUENCE [LARGE SCALE GENOMIC DNA]</scope>
    <source>
        <strain evidence="11 12">NBRC 108727</strain>
    </source>
</reference>
<keyword evidence="9" id="KW-0975">Bacterial flagellum</keyword>
<comment type="caution">
    <text evidence="11">The sequence shown here is derived from an EMBL/GenBank/DDBJ whole genome shotgun (WGS) entry which is preliminary data.</text>
</comment>
<evidence type="ECO:0000313" key="11">
    <source>
        <dbReference type="EMBL" id="NEM91185.1"/>
    </source>
</evidence>
<dbReference type="GO" id="GO:0071978">
    <property type="term" value="P:bacterial-type flagellum-dependent swarming motility"/>
    <property type="evidence" value="ECO:0007669"/>
    <property type="project" value="TreeGrafter"/>
</dbReference>
<dbReference type="PIRSF" id="PIRSF002888">
    <property type="entry name" value="FliM"/>
    <property type="match status" value="1"/>
</dbReference>
<accession>A0A7C9PMX3</accession>
<dbReference type="PANTHER" id="PTHR30034">
    <property type="entry name" value="FLAGELLAR MOTOR SWITCH PROTEIN FLIM"/>
    <property type="match status" value="1"/>
</dbReference>
<evidence type="ECO:0000256" key="5">
    <source>
        <dbReference type="ARBA" id="ARBA00022475"/>
    </source>
</evidence>
<gene>
    <name evidence="11" type="ORF">G3T37_07425</name>
</gene>